<protein>
    <submittedName>
        <fullName evidence="1">Uncharacterized protein</fullName>
    </submittedName>
</protein>
<proteinExistence type="predicted"/>
<sequence length="63" mass="7314">MQRLDNRSRMSGDVHVRFCESLRGWFPWATRLLLIVKGAKAQAEAIREECRQVLEDGLKLTLN</sequence>
<feature type="non-terminal residue" evidence="1">
    <location>
        <position position="63"/>
    </location>
</feature>
<dbReference type="EMBL" id="FNQP01000057">
    <property type="protein sequence ID" value="SEB14693.1"/>
    <property type="molecule type" value="Genomic_DNA"/>
</dbReference>
<evidence type="ECO:0000313" key="1">
    <source>
        <dbReference type="EMBL" id="SEB14693.1"/>
    </source>
</evidence>
<accession>A0A1H4GYV2</accession>
<dbReference type="Proteomes" id="UP000199397">
    <property type="component" value="Unassembled WGS sequence"/>
</dbReference>
<organism evidence="1 2">
    <name type="scientific">Thiothrix caldifontis</name>
    <dbReference type="NCBI Taxonomy" id="525918"/>
    <lineage>
        <taxon>Bacteria</taxon>
        <taxon>Pseudomonadati</taxon>
        <taxon>Pseudomonadota</taxon>
        <taxon>Gammaproteobacteria</taxon>
        <taxon>Thiotrichales</taxon>
        <taxon>Thiotrichaceae</taxon>
        <taxon>Thiothrix</taxon>
    </lineage>
</organism>
<evidence type="ECO:0000313" key="2">
    <source>
        <dbReference type="Proteomes" id="UP000199397"/>
    </source>
</evidence>
<keyword evidence="2" id="KW-1185">Reference proteome</keyword>
<name>A0A1H4GYV2_9GAMM</name>
<gene>
    <name evidence="1" type="ORF">SAMN05660964_03818</name>
</gene>
<dbReference type="AlphaFoldDB" id="A0A1H4GYV2"/>
<reference evidence="1 2" key="1">
    <citation type="submission" date="2016-10" db="EMBL/GenBank/DDBJ databases">
        <authorList>
            <person name="de Groot N.N."/>
        </authorList>
    </citation>
    <scope>NUCLEOTIDE SEQUENCE [LARGE SCALE GENOMIC DNA]</scope>
    <source>
        <strain evidence="1 2">DSM 21228</strain>
    </source>
</reference>
<dbReference type="RefSeq" id="WP_217630041.1">
    <property type="nucleotide sequence ID" value="NZ_FNQP01000057.1"/>
</dbReference>